<dbReference type="SMART" id="SM00342">
    <property type="entry name" value="HTH_ARAC"/>
    <property type="match status" value="1"/>
</dbReference>
<evidence type="ECO:0000256" key="2">
    <source>
        <dbReference type="ARBA" id="ARBA00023125"/>
    </source>
</evidence>
<evidence type="ECO:0000256" key="3">
    <source>
        <dbReference type="ARBA" id="ARBA00023163"/>
    </source>
</evidence>
<evidence type="ECO:0000256" key="1">
    <source>
        <dbReference type="ARBA" id="ARBA00023015"/>
    </source>
</evidence>
<dbReference type="RefSeq" id="WP_112885234.1">
    <property type="nucleotide sequence ID" value="NZ_QLUW01000006.1"/>
</dbReference>
<organism evidence="5 6">
    <name type="scientific">Paenibacillus montanisoli</name>
    <dbReference type="NCBI Taxonomy" id="2081970"/>
    <lineage>
        <taxon>Bacteria</taxon>
        <taxon>Bacillati</taxon>
        <taxon>Bacillota</taxon>
        <taxon>Bacilli</taxon>
        <taxon>Bacillales</taxon>
        <taxon>Paenibacillaceae</taxon>
        <taxon>Paenibacillus</taxon>
    </lineage>
</organism>
<dbReference type="Gene3D" id="1.10.10.60">
    <property type="entry name" value="Homeodomain-like"/>
    <property type="match status" value="2"/>
</dbReference>
<dbReference type="PROSITE" id="PS01124">
    <property type="entry name" value="HTH_ARAC_FAMILY_2"/>
    <property type="match status" value="1"/>
</dbReference>
<dbReference type="Pfam" id="PF12833">
    <property type="entry name" value="HTH_18"/>
    <property type="match status" value="1"/>
</dbReference>
<keyword evidence="1" id="KW-0805">Transcription regulation</keyword>
<evidence type="ECO:0000313" key="6">
    <source>
        <dbReference type="Proteomes" id="UP000249260"/>
    </source>
</evidence>
<dbReference type="SUPFAM" id="SSF46689">
    <property type="entry name" value="Homeodomain-like"/>
    <property type="match status" value="2"/>
</dbReference>
<dbReference type="GO" id="GO:0003700">
    <property type="term" value="F:DNA-binding transcription factor activity"/>
    <property type="evidence" value="ECO:0007669"/>
    <property type="project" value="InterPro"/>
</dbReference>
<feature type="domain" description="HTH araC/xylS-type" evidence="4">
    <location>
        <begin position="168"/>
        <end position="266"/>
    </location>
</feature>
<gene>
    <name evidence="5" type="ORF">DL346_25630</name>
</gene>
<protein>
    <submittedName>
        <fullName evidence="5">AraC family transcriptional regulator</fullName>
    </submittedName>
</protein>
<dbReference type="PANTHER" id="PTHR43280">
    <property type="entry name" value="ARAC-FAMILY TRANSCRIPTIONAL REGULATOR"/>
    <property type="match status" value="1"/>
</dbReference>
<sequence length="270" mass="31089">MYFKQFSESIPNLDSIRSSRESQIVAPPEHCHVLIVVRRGHIKISSGHSPESFVCTQGYAGHADRGPYVVQVPNTKQAEYTVIYYRILPDGRHWDLHGLLTTISEIKIHYMLDELLRTNQLESVQTFSGEEEAAQICRKRMMLERILFIFIYESHIRTPDVNSSHAIEESISYINEHYMLKLTLPMLARRAGMSAGHYTVLFKQATGRTMTAYLRSIRIEKAKQMFRETGQSAKEIAGLSGFTDYFHFSRVFKQETGFSPTAFQQTLLDR</sequence>
<keyword evidence="3" id="KW-0804">Transcription</keyword>
<dbReference type="Proteomes" id="UP000249260">
    <property type="component" value="Unassembled WGS sequence"/>
</dbReference>
<dbReference type="EMBL" id="QLUW01000006">
    <property type="protein sequence ID" value="RAP73651.1"/>
    <property type="molecule type" value="Genomic_DNA"/>
</dbReference>
<proteinExistence type="predicted"/>
<reference evidence="5 6" key="1">
    <citation type="submission" date="2018-06" db="EMBL/GenBank/DDBJ databases">
        <title>Paenibacillus montanisoli sp. nov., isolated from mountain area soil.</title>
        <authorList>
            <person name="Wu M."/>
        </authorList>
    </citation>
    <scope>NUCLEOTIDE SEQUENCE [LARGE SCALE GENOMIC DNA]</scope>
    <source>
        <strain evidence="5 6">RA17</strain>
    </source>
</reference>
<keyword evidence="2" id="KW-0238">DNA-binding</keyword>
<dbReference type="InterPro" id="IPR009057">
    <property type="entry name" value="Homeodomain-like_sf"/>
</dbReference>
<accession>A0A328TX38</accession>
<keyword evidence="6" id="KW-1185">Reference proteome</keyword>
<evidence type="ECO:0000313" key="5">
    <source>
        <dbReference type="EMBL" id="RAP73651.1"/>
    </source>
</evidence>
<evidence type="ECO:0000259" key="4">
    <source>
        <dbReference type="PROSITE" id="PS01124"/>
    </source>
</evidence>
<dbReference type="GO" id="GO:0043565">
    <property type="term" value="F:sequence-specific DNA binding"/>
    <property type="evidence" value="ECO:0007669"/>
    <property type="project" value="InterPro"/>
</dbReference>
<dbReference type="PANTHER" id="PTHR43280:SF28">
    <property type="entry name" value="HTH-TYPE TRANSCRIPTIONAL ACTIVATOR RHAS"/>
    <property type="match status" value="1"/>
</dbReference>
<dbReference type="OrthoDB" id="9807321at2"/>
<dbReference type="InterPro" id="IPR018060">
    <property type="entry name" value="HTH_AraC"/>
</dbReference>
<name>A0A328TX38_9BACL</name>
<comment type="caution">
    <text evidence="5">The sequence shown here is derived from an EMBL/GenBank/DDBJ whole genome shotgun (WGS) entry which is preliminary data.</text>
</comment>
<dbReference type="AlphaFoldDB" id="A0A328TX38"/>